<evidence type="ECO:0000259" key="4">
    <source>
        <dbReference type="PROSITE" id="PS50887"/>
    </source>
</evidence>
<organism evidence="5 6">
    <name type="scientific">Modicisalibacter xianhensis</name>
    <dbReference type="NCBI Taxonomy" id="442341"/>
    <lineage>
        <taxon>Bacteria</taxon>
        <taxon>Pseudomonadati</taxon>
        <taxon>Pseudomonadota</taxon>
        <taxon>Gammaproteobacteria</taxon>
        <taxon>Oceanospirillales</taxon>
        <taxon>Halomonadaceae</taxon>
        <taxon>Modicisalibacter</taxon>
    </lineage>
</organism>
<dbReference type="PANTHER" id="PTHR44757">
    <property type="entry name" value="DIGUANYLATE CYCLASE DGCP"/>
    <property type="match status" value="1"/>
</dbReference>
<reference evidence="5 6" key="1">
    <citation type="submission" date="2016-10" db="EMBL/GenBank/DDBJ databases">
        <authorList>
            <person name="de Groot N.N."/>
        </authorList>
    </citation>
    <scope>NUCLEOTIDE SEQUENCE [LARGE SCALE GENOMIC DNA]</scope>
    <source>
        <strain evidence="5 6">CGMCC 1.6848</strain>
    </source>
</reference>
<dbReference type="Pfam" id="PF00563">
    <property type="entry name" value="EAL"/>
    <property type="match status" value="1"/>
</dbReference>
<dbReference type="EMBL" id="FOPY01000004">
    <property type="protein sequence ID" value="SFH44874.1"/>
    <property type="molecule type" value="Genomic_DNA"/>
</dbReference>
<dbReference type="Gene3D" id="3.30.450.40">
    <property type="match status" value="1"/>
</dbReference>
<proteinExistence type="predicted"/>
<dbReference type="InterPro" id="IPR035965">
    <property type="entry name" value="PAS-like_dom_sf"/>
</dbReference>
<dbReference type="PROSITE" id="PS50112">
    <property type="entry name" value="PAS"/>
    <property type="match status" value="1"/>
</dbReference>
<dbReference type="NCBIfam" id="TIGR00229">
    <property type="entry name" value="sensory_box"/>
    <property type="match status" value="1"/>
</dbReference>
<dbReference type="NCBIfam" id="TIGR00254">
    <property type="entry name" value="GGDEF"/>
    <property type="match status" value="1"/>
</dbReference>
<dbReference type="CDD" id="cd00130">
    <property type="entry name" value="PAS"/>
    <property type="match status" value="1"/>
</dbReference>
<feature type="compositionally biased region" description="Polar residues" evidence="1">
    <location>
        <begin position="10"/>
        <end position="20"/>
    </location>
</feature>
<dbReference type="AlphaFoldDB" id="A0A1I3A486"/>
<dbReference type="SMART" id="SM00091">
    <property type="entry name" value="PAS"/>
    <property type="match status" value="1"/>
</dbReference>
<dbReference type="Pfam" id="PF00990">
    <property type="entry name" value="GGDEF"/>
    <property type="match status" value="1"/>
</dbReference>
<dbReference type="Gene3D" id="3.30.70.270">
    <property type="match status" value="1"/>
</dbReference>
<dbReference type="SMART" id="SM00065">
    <property type="entry name" value="GAF"/>
    <property type="match status" value="1"/>
</dbReference>
<dbReference type="InterPro" id="IPR003018">
    <property type="entry name" value="GAF"/>
</dbReference>
<dbReference type="InterPro" id="IPR001633">
    <property type="entry name" value="EAL_dom"/>
</dbReference>
<dbReference type="InterPro" id="IPR029787">
    <property type="entry name" value="Nucleotide_cyclase"/>
</dbReference>
<dbReference type="SUPFAM" id="SSF55781">
    <property type="entry name" value="GAF domain-like"/>
    <property type="match status" value="1"/>
</dbReference>
<dbReference type="PROSITE" id="PS50887">
    <property type="entry name" value="GGDEF"/>
    <property type="match status" value="1"/>
</dbReference>
<dbReference type="SUPFAM" id="SSF55073">
    <property type="entry name" value="Nucleotide cyclase"/>
    <property type="match status" value="1"/>
</dbReference>
<dbReference type="Pfam" id="PF01590">
    <property type="entry name" value="GAF"/>
    <property type="match status" value="1"/>
</dbReference>
<dbReference type="SUPFAM" id="SSF55785">
    <property type="entry name" value="PYP-like sensor domain (PAS domain)"/>
    <property type="match status" value="1"/>
</dbReference>
<feature type="region of interest" description="Disordered" evidence="1">
    <location>
        <begin position="1"/>
        <end position="25"/>
    </location>
</feature>
<protein>
    <submittedName>
        <fullName evidence="5">PAS domain S-box-containing protein/diguanylate cyclase (GGDEF) domain-containing protein</fullName>
    </submittedName>
</protein>
<name>A0A1I3A486_9GAMM</name>
<dbReference type="CDD" id="cd01948">
    <property type="entry name" value="EAL"/>
    <property type="match status" value="1"/>
</dbReference>
<dbReference type="InterPro" id="IPR029016">
    <property type="entry name" value="GAF-like_dom_sf"/>
</dbReference>
<dbReference type="InterPro" id="IPR052155">
    <property type="entry name" value="Biofilm_reg_signaling"/>
</dbReference>
<feature type="domain" description="GGDEF" evidence="4">
    <location>
        <begin position="536"/>
        <end position="670"/>
    </location>
</feature>
<dbReference type="Pfam" id="PF13188">
    <property type="entry name" value="PAS_8"/>
    <property type="match status" value="1"/>
</dbReference>
<dbReference type="PANTHER" id="PTHR44757:SF2">
    <property type="entry name" value="BIOFILM ARCHITECTURE MAINTENANCE PROTEIN MBAA"/>
    <property type="match status" value="1"/>
</dbReference>
<dbReference type="InterPro" id="IPR000014">
    <property type="entry name" value="PAS"/>
</dbReference>
<evidence type="ECO:0000259" key="3">
    <source>
        <dbReference type="PROSITE" id="PS50883"/>
    </source>
</evidence>
<dbReference type="Proteomes" id="UP000199040">
    <property type="component" value="Unassembled WGS sequence"/>
</dbReference>
<dbReference type="Gene3D" id="3.20.20.450">
    <property type="entry name" value="EAL domain"/>
    <property type="match status" value="1"/>
</dbReference>
<evidence type="ECO:0000256" key="1">
    <source>
        <dbReference type="SAM" id="MobiDB-lite"/>
    </source>
</evidence>
<keyword evidence="6" id="KW-1185">Reference proteome</keyword>
<dbReference type="PROSITE" id="PS50883">
    <property type="entry name" value="EAL"/>
    <property type="match status" value="1"/>
</dbReference>
<dbReference type="CDD" id="cd01949">
    <property type="entry name" value="GGDEF"/>
    <property type="match status" value="1"/>
</dbReference>
<dbReference type="InterPro" id="IPR043128">
    <property type="entry name" value="Rev_trsase/Diguanyl_cyclase"/>
</dbReference>
<gene>
    <name evidence="5" type="ORF">SAMN04487959_104128</name>
</gene>
<dbReference type="InterPro" id="IPR035919">
    <property type="entry name" value="EAL_sf"/>
</dbReference>
<dbReference type="STRING" id="442341.SAMN04487959_104128"/>
<sequence length="936" mass="104212">MEDTRPGKPMTQQDTPPNSSARHRAGVQDSLRLAALQSTGLLDTPQESRFDALTQLACRLFDVPIALVSLVDNKRQWFKSRCGLDAEETPVEQAFCAHAIESNVLLVINDATQDERFQDNPLVTGPPHIRFYAGAPIYGRSNMPLGTFCIISDTPRELSDSETETLRSLARLVTIEIAHGMEFPLLAPSSQGEAALRPTVEALINRAEQRHLAGTPPRLALLELLDDLLRLLQCQYGLVGEVQHIETTPILEIIGMSFGDVTEKMHEFFMHGRRRLSLPLIDAITGGRFAKSEIQVFDGCDFAAIMEKLPANHPPLDNALMIPFVSGDRNIGVMLLANRDGGFDSISMQWLLKPLMDVGSRLLLSLQEEQEKAALHSTLEEFRATLDATLDLILIFDEQTQRFTYCNQGALEHLGYTHQEFQAMAPAELLDAHNAEGLTSRLAPLKQHMRSIRLTTTLRCRNGDTLPVQAVVQRIEHPGSGRTNYVIVARDLRESLKAQQEIDWITYHDPLTRQLNRAGFLHSLADNTPHANDLAPLQMVLVCGIDRFKRLNDAHGTAVADKVLCELAESLASALASYPNALLGRLGGDEFAISVNLPHDSNAVHLADWLRQQVEQYRFSIVDGLQLTVSAGLATSTGGKVQPEELLRRANAALVRAKRQGRNRVRQYISGMLDEASRHQTIERRLSGAFARGDFHLFFQPQWLLSDLSAPIGAEVLLRWRDAELDSIGPDVFIPILEESGMMVEVGRWIIDQALDHLKANRERLPEDFFLSVNVSAIQLMDDAHLADHVIEALQRRNLPTSVLELEITETALIQSPHWVGQQLQALYEQGICIALDDFGTGFSSLSHLKQFPFDTVKIDKSFIAGLPDSAEDRAIIESLLTLCRGFGRDVCAEGIETHAQLDFLRRLNCARAQGYLLARPSPELPYNLPVKELDL</sequence>
<dbReference type="InterPro" id="IPR000160">
    <property type="entry name" value="GGDEF_dom"/>
</dbReference>
<evidence type="ECO:0000313" key="5">
    <source>
        <dbReference type="EMBL" id="SFH44874.1"/>
    </source>
</evidence>
<evidence type="ECO:0000259" key="2">
    <source>
        <dbReference type="PROSITE" id="PS50112"/>
    </source>
</evidence>
<dbReference type="Gene3D" id="3.30.450.20">
    <property type="entry name" value="PAS domain"/>
    <property type="match status" value="1"/>
</dbReference>
<evidence type="ECO:0000313" key="6">
    <source>
        <dbReference type="Proteomes" id="UP000199040"/>
    </source>
</evidence>
<dbReference type="SMART" id="SM00267">
    <property type="entry name" value="GGDEF"/>
    <property type="match status" value="1"/>
</dbReference>
<feature type="domain" description="PAS" evidence="2">
    <location>
        <begin position="378"/>
        <end position="421"/>
    </location>
</feature>
<feature type="domain" description="EAL" evidence="3">
    <location>
        <begin position="679"/>
        <end position="935"/>
    </location>
</feature>
<dbReference type="SMART" id="SM00052">
    <property type="entry name" value="EAL"/>
    <property type="match status" value="1"/>
</dbReference>
<accession>A0A1I3A486</accession>
<dbReference type="SUPFAM" id="SSF141868">
    <property type="entry name" value="EAL domain-like"/>
    <property type="match status" value="1"/>
</dbReference>